<dbReference type="PANTHER" id="PTHR43861:SF1">
    <property type="entry name" value="TRANS-ACONITATE 2-METHYLTRANSFERASE"/>
    <property type="match status" value="1"/>
</dbReference>
<dbReference type="InterPro" id="IPR041698">
    <property type="entry name" value="Methyltransf_25"/>
</dbReference>
<dbReference type="RefSeq" id="WP_058317660.1">
    <property type="nucleotide sequence ID" value="NZ_CYSF01000005.1"/>
</dbReference>
<proteinExistence type="predicted"/>
<gene>
    <name evidence="4" type="primary">rebM</name>
    <name evidence="4" type="ORF">TM5383_00700</name>
</gene>
<dbReference type="GO" id="GO:0102082">
    <property type="term" value="F:demethylrebeccamycin--D-glucose O-methyltransferase activity"/>
    <property type="evidence" value="ECO:0007669"/>
    <property type="project" value="UniProtKB-EC"/>
</dbReference>
<evidence type="ECO:0000256" key="1">
    <source>
        <dbReference type="ARBA" id="ARBA00022603"/>
    </source>
</evidence>
<keyword evidence="5" id="KW-1185">Reference proteome</keyword>
<dbReference type="AlphaFoldDB" id="A0A0P1GMZ4"/>
<accession>A0A0P1GMZ4</accession>
<evidence type="ECO:0000313" key="5">
    <source>
        <dbReference type="Proteomes" id="UP000051681"/>
    </source>
</evidence>
<dbReference type="OrthoDB" id="5642573at2"/>
<evidence type="ECO:0000313" key="4">
    <source>
        <dbReference type="EMBL" id="CUH83509.1"/>
    </source>
</evidence>
<dbReference type="SUPFAM" id="SSF53335">
    <property type="entry name" value="S-adenosyl-L-methionine-dependent methyltransferases"/>
    <property type="match status" value="1"/>
</dbReference>
<protein>
    <submittedName>
        <fullName evidence="4">Demethylrebeccamycin-D-glucose O-methyltransferase</fullName>
        <ecNumber evidence="4">2.1.1.164</ecNumber>
    </submittedName>
</protein>
<sequence length="216" mass="23180">MTAQQTARFWDKIADGYAKSDIADLAAYEYTLERSASYIGAQDEVLELGCGTGMTAVRLAPHAGHFTGSDVSEGMLTHCRVRAAEAGLDNLDFTQAMVGDQTFQGRQFDVVMAHSLLHLLPDLDQRLDDIAALVKPGGLFISKTGCLGEGLSPKSLAIRAVLPLMRLLGKAPYVNSLSITTLERLVTAAGFEIIEAGNFPNGAPPVRYLVARRRAG</sequence>
<dbReference type="Proteomes" id="UP000051681">
    <property type="component" value="Unassembled WGS sequence"/>
</dbReference>
<organism evidence="4 5">
    <name type="scientific">Thalassovita mediterranea</name>
    <dbReference type="NCBI Taxonomy" id="340021"/>
    <lineage>
        <taxon>Bacteria</taxon>
        <taxon>Pseudomonadati</taxon>
        <taxon>Pseudomonadota</taxon>
        <taxon>Alphaproteobacteria</taxon>
        <taxon>Rhodobacterales</taxon>
        <taxon>Roseobacteraceae</taxon>
        <taxon>Thalassovita</taxon>
    </lineage>
</organism>
<dbReference type="CDD" id="cd02440">
    <property type="entry name" value="AdoMet_MTases"/>
    <property type="match status" value="1"/>
</dbReference>
<dbReference type="Gene3D" id="3.40.50.150">
    <property type="entry name" value="Vaccinia Virus protein VP39"/>
    <property type="match status" value="1"/>
</dbReference>
<dbReference type="EMBL" id="CYSF01000005">
    <property type="protein sequence ID" value="CUH83509.1"/>
    <property type="molecule type" value="Genomic_DNA"/>
</dbReference>
<dbReference type="EC" id="2.1.1.164" evidence="4"/>
<reference evidence="4 5" key="1">
    <citation type="submission" date="2015-09" db="EMBL/GenBank/DDBJ databases">
        <authorList>
            <consortium name="Swine Surveillance"/>
        </authorList>
    </citation>
    <scope>NUCLEOTIDE SEQUENCE [LARGE SCALE GENOMIC DNA]</scope>
    <source>
        <strain evidence="4 5">CECT 8383</strain>
    </source>
</reference>
<feature type="domain" description="Methyltransferase" evidence="3">
    <location>
        <begin position="45"/>
        <end position="138"/>
    </location>
</feature>
<dbReference type="GO" id="GO:0032259">
    <property type="term" value="P:methylation"/>
    <property type="evidence" value="ECO:0007669"/>
    <property type="project" value="UniProtKB-KW"/>
</dbReference>
<dbReference type="InterPro" id="IPR029063">
    <property type="entry name" value="SAM-dependent_MTases_sf"/>
</dbReference>
<keyword evidence="2 4" id="KW-0808">Transferase</keyword>
<keyword evidence="1 4" id="KW-0489">Methyltransferase</keyword>
<name>A0A0P1GMZ4_9RHOB</name>
<dbReference type="PANTHER" id="PTHR43861">
    <property type="entry name" value="TRANS-ACONITATE 2-METHYLTRANSFERASE-RELATED"/>
    <property type="match status" value="1"/>
</dbReference>
<evidence type="ECO:0000256" key="2">
    <source>
        <dbReference type="ARBA" id="ARBA00022679"/>
    </source>
</evidence>
<evidence type="ECO:0000259" key="3">
    <source>
        <dbReference type="Pfam" id="PF13649"/>
    </source>
</evidence>
<dbReference type="STRING" id="340021.TM5383_00700"/>
<dbReference type="Pfam" id="PF13649">
    <property type="entry name" value="Methyltransf_25"/>
    <property type="match status" value="1"/>
</dbReference>